<dbReference type="GO" id="GO:0009231">
    <property type="term" value="P:riboflavin biosynthetic process"/>
    <property type="evidence" value="ECO:0007669"/>
    <property type="project" value="UniProtKB-UniPathway"/>
</dbReference>
<dbReference type="PANTHER" id="PTHR21327">
    <property type="entry name" value="GTP CYCLOHYDROLASE II-RELATED"/>
    <property type="match status" value="1"/>
</dbReference>
<dbReference type="Gene3D" id="3.90.870.10">
    <property type="entry name" value="DHBP synthase"/>
    <property type="match status" value="1"/>
</dbReference>
<keyword evidence="6" id="KW-0686">Riboflavin biosynthesis</keyword>
<dbReference type="PANTHER" id="PTHR21327:SF18">
    <property type="entry name" value="3,4-DIHYDROXY-2-BUTANONE 4-PHOSPHATE SYNTHASE"/>
    <property type="match status" value="1"/>
</dbReference>
<evidence type="ECO:0000256" key="1">
    <source>
        <dbReference type="ARBA" id="ARBA00000141"/>
    </source>
</evidence>
<comment type="pathway">
    <text evidence="3">Cofactor biosynthesis; riboflavin biosynthesis; 2-hydroxy-3-oxobutyl phosphate from D-ribulose 5-phosphate: step 1/1.</text>
</comment>
<organism evidence="10 11">
    <name type="scientific">Pseudonocardia ammonioxydans</name>
    <dbReference type="NCBI Taxonomy" id="260086"/>
    <lineage>
        <taxon>Bacteria</taxon>
        <taxon>Bacillati</taxon>
        <taxon>Actinomycetota</taxon>
        <taxon>Actinomycetes</taxon>
        <taxon>Pseudonocardiales</taxon>
        <taxon>Pseudonocardiaceae</taxon>
        <taxon>Pseudonocardia</taxon>
    </lineage>
</organism>
<dbReference type="Gene3D" id="3.40.50.10990">
    <property type="entry name" value="GTP cyclohydrolase II"/>
    <property type="match status" value="1"/>
</dbReference>
<evidence type="ECO:0000313" key="10">
    <source>
        <dbReference type="EMBL" id="SFN51293.1"/>
    </source>
</evidence>
<evidence type="ECO:0000259" key="9">
    <source>
        <dbReference type="Pfam" id="PF00925"/>
    </source>
</evidence>
<dbReference type="UniPathway" id="UPA00275">
    <property type="reaction ID" value="UER00399"/>
</dbReference>
<dbReference type="InterPro" id="IPR017945">
    <property type="entry name" value="DHBP_synth_RibB-like_a/b_dom"/>
</dbReference>
<comment type="catalytic activity">
    <reaction evidence="1">
        <text>D-ribulose 5-phosphate = (2S)-2-hydroxy-3-oxobutyl phosphate + formate + H(+)</text>
        <dbReference type="Rhea" id="RHEA:18457"/>
        <dbReference type="ChEBI" id="CHEBI:15378"/>
        <dbReference type="ChEBI" id="CHEBI:15740"/>
        <dbReference type="ChEBI" id="CHEBI:58121"/>
        <dbReference type="ChEBI" id="CHEBI:58830"/>
        <dbReference type="EC" id="4.1.99.12"/>
    </reaction>
</comment>
<dbReference type="InterPro" id="IPR032677">
    <property type="entry name" value="GTP_cyclohydro_II"/>
</dbReference>
<keyword evidence="7" id="KW-0479">Metal-binding</keyword>
<reference evidence="10 11" key="1">
    <citation type="submission" date="2016-10" db="EMBL/GenBank/DDBJ databases">
        <authorList>
            <person name="de Groot N.N."/>
        </authorList>
    </citation>
    <scope>NUCLEOTIDE SEQUENCE [LARGE SCALE GENOMIC DNA]</scope>
    <source>
        <strain evidence="10 11">CGMCC 4.1877</strain>
    </source>
</reference>
<protein>
    <recommendedName>
        <fullName evidence="5">3,4-dihydroxy-2-butanone-4-phosphate synthase</fullName>
        <ecNumber evidence="5">4.1.99.12</ecNumber>
    </recommendedName>
</protein>
<dbReference type="GO" id="GO:0005829">
    <property type="term" value="C:cytosol"/>
    <property type="evidence" value="ECO:0007669"/>
    <property type="project" value="TreeGrafter"/>
</dbReference>
<evidence type="ECO:0000313" key="11">
    <source>
        <dbReference type="Proteomes" id="UP000199614"/>
    </source>
</evidence>
<dbReference type="Pfam" id="PF00925">
    <property type="entry name" value="GTP_cyclohydro2"/>
    <property type="match status" value="1"/>
</dbReference>
<dbReference type="GO" id="GO:0046872">
    <property type="term" value="F:metal ion binding"/>
    <property type="evidence" value="ECO:0007669"/>
    <property type="project" value="UniProtKB-KW"/>
</dbReference>
<comment type="similarity">
    <text evidence="4">In the N-terminal section; belongs to the DHBP synthase family.</text>
</comment>
<feature type="compositionally biased region" description="Basic and acidic residues" evidence="8">
    <location>
        <begin position="35"/>
        <end position="54"/>
    </location>
</feature>
<keyword evidence="10" id="KW-0378">Hydrolase</keyword>
<evidence type="ECO:0000256" key="8">
    <source>
        <dbReference type="SAM" id="MobiDB-lite"/>
    </source>
</evidence>
<dbReference type="EMBL" id="FOUY01000015">
    <property type="protein sequence ID" value="SFN51293.1"/>
    <property type="molecule type" value="Genomic_DNA"/>
</dbReference>
<dbReference type="AlphaFoldDB" id="A0A1I4ZMM7"/>
<dbReference type="EC" id="4.1.99.12" evidence="5"/>
<accession>A0A1I4ZMM7</accession>
<feature type="domain" description="GTP cyclohydrolase II" evidence="9">
    <location>
        <begin position="241"/>
        <end position="326"/>
    </location>
</feature>
<proteinExistence type="inferred from homology"/>
<comment type="function">
    <text evidence="2">Catalyzes the conversion of D-ribulose 5-phosphate to formate and 3,4-dihydroxy-2-butanone 4-phosphate.</text>
</comment>
<name>A0A1I4ZMM7_PSUAM</name>
<dbReference type="InterPro" id="IPR036144">
    <property type="entry name" value="RibA-like_sf"/>
</dbReference>
<dbReference type="SUPFAM" id="SSF55821">
    <property type="entry name" value="YrdC/RibB"/>
    <property type="match status" value="1"/>
</dbReference>
<dbReference type="SUPFAM" id="SSF142695">
    <property type="entry name" value="RibA-like"/>
    <property type="match status" value="1"/>
</dbReference>
<evidence type="ECO:0000256" key="3">
    <source>
        <dbReference type="ARBA" id="ARBA00004904"/>
    </source>
</evidence>
<evidence type="ECO:0000256" key="5">
    <source>
        <dbReference type="ARBA" id="ARBA00012153"/>
    </source>
</evidence>
<evidence type="ECO:0000256" key="2">
    <source>
        <dbReference type="ARBA" id="ARBA00002284"/>
    </source>
</evidence>
<evidence type="ECO:0000256" key="7">
    <source>
        <dbReference type="ARBA" id="ARBA00022723"/>
    </source>
</evidence>
<dbReference type="GO" id="GO:0008686">
    <property type="term" value="F:3,4-dihydroxy-2-butanone-4-phosphate synthase activity"/>
    <property type="evidence" value="ECO:0007669"/>
    <property type="project" value="UniProtKB-EC"/>
</dbReference>
<dbReference type="STRING" id="260086.SAMN05216207_1015141"/>
<dbReference type="InterPro" id="IPR000422">
    <property type="entry name" value="DHBP_synthase_RibB"/>
</dbReference>
<sequence>MTAPGRVAGGPDRAAASLAAGRPVLVIADHTGHADRADHTGHAERTGHADRAGHIDSTGDTDRVGGALVVAADRVDRRSMAFVVRHTSGFVCVALTGYDCDRLGLPPMAGAGGRPALTVTVDAATGITTGISAADRARTARLLAGAATAPGDLTRPGHVAGVRAAAGGVLAEPGTAEAAVDLARLAGCRPAAVYAQLVRDDGATAGPQDLAAFAAAHELDVVTVGELVEHRRRTEVLVEAVARCRMPTRHGEFTAVGYRSHPDGGEHLVLVAGPVSGRSDVLVHGHEECLCGDVLGSRACRCGSELDAALAAVAEHGCGVVLYRRSAAGLLGHAPSAPSAAGAGRVLLDAVLTDLGVRSWRPALPAAGAAGAAS</sequence>
<dbReference type="Pfam" id="PF00926">
    <property type="entry name" value="DHBP_synthase"/>
    <property type="match status" value="1"/>
</dbReference>
<gene>
    <name evidence="10" type="ORF">SAMN05216207_1015141</name>
</gene>
<evidence type="ECO:0000256" key="4">
    <source>
        <dbReference type="ARBA" id="ARBA00005520"/>
    </source>
</evidence>
<dbReference type="GO" id="GO:0003935">
    <property type="term" value="F:GTP cyclohydrolase II activity"/>
    <property type="evidence" value="ECO:0007669"/>
    <property type="project" value="TreeGrafter"/>
</dbReference>
<dbReference type="Proteomes" id="UP000199614">
    <property type="component" value="Unassembled WGS sequence"/>
</dbReference>
<evidence type="ECO:0000256" key="6">
    <source>
        <dbReference type="ARBA" id="ARBA00022619"/>
    </source>
</evidence>
<keyword evidence="11" id="KW-1185">Reference proteome</keyword>
<dbReference type="RefSeq" id="WP_093343945.1">
    <property type="nucleotide sequence ID" value="NZ_FOUY01000015.1"/>
</dbReference>
<feature type="region of interest" description="Disordered" evidence="8">
    <location>
        <begin position="35"/>
        <end position="59"/>
    </location>
</feature>
<dbReference type="OrthoDB" id="9793111at2"/>